<dbReference type="EMBL" id="JAPWDO010000003">
    <property type="protein sequence ID" value="KAJ5480423.1"/>
    <property type="molecule type" value="Genomic_DNA"/>
</dbReference>
<reference evidence="1" key="2">
    <citation type="journal article" date="2023" name="IMA Fungus">
        <title>Comparative genomic study of the Penicillium genus elucidates a diverse pangenome and 15 lateral gene transfer events.</title>
        <authorList>
            <person name="Petersen C."/>
            <person name="Sorensen T."/>
            <person name="Nielsen M.R."/>
            <person name="Sondergaard T.E."/>
            <person name="Sorensen J.L."/>
            <person name="Fitzpatrick D.A."/>
            <person name="Frisvad J.C."/>
            <person name="Nielsen K.L."/>
        </authorList>
    </citation>
    <scope>NUCLEOTIDE SEQUENCE</scope>
    <source>
        <strain evidence="1">IBT 17660</strain>
    </source>
</reference>
<sequence length="194" mass="22153">MGTRKKYLNAKDFEAGLTALDHEMVSYLKNRDSTGDLDFLIDPEFAGDKDIEGPLRGAVLHVAERLSYNDEWVNDDMAIFVTKKTRQALFEQATKQGIILFKGENLEVLAAPIEWALERKLRRIHAGNRGRKAELDIADAIAFLNVLKTRNEGPLDLESIRTMNMNGFDVIPDYKTMQQVADAYRPKYNEEIFK</sequence>
<gene>
    <name evidence="1" type="ORF">N7530_005932</name>
</gene>
<evidence type="ECO:0000313" key="1">
    <source>
        <dbReference type="EMBL" id="KAJ5480423.1"/>
    </source>
</evidence>
<proteinExistence type="predicted"/>
<keyword evidence="2" id="KW-1185">Reference proteome</keyword>
<accession>A0A9W9X0Y4</accession>
<name>A0A9W9X0Y4_9EURO</name>
<comment type="caution">
    <text evidence="1">The sequence shown here is derived from an EMBL/GenBank/DDBJ whole genome shotgun (WGS) entry which is preliminary data.</text>
</comment>
<protein>
    <submittedName>
        <fullName evidence="1">Uncharacterized protein</fullName>
    </submittedName>
</protein>
<reference evidence="1" key="1">
    <citation type="submission" date="2022-12" db="EMBL/GenBank/DDBJ databases">
        <authorList>
            <person name="Petersen C."/>
        </authorList>
    </citation>
    <scope>NUCLEOTIDE SEQUENCE</scope>
    <source>
        <strain evidence="1">IBT 17660</strain>
    </source>
</reference>
<evidence type="ECO:0000313" key="2">
    <source>
        <dbReference type="Proteomes" id="UP001147760"/>
    </source>
</evidence>
<dbReference type="OrthoDB" id="3348320at2759"/>
<dbReference type="AlphaFoldDB" id="A0A9W9X0Y4"/>
<dbReference type="Proteomes" id="UP001147760">
    <property type="component" value="Unassembled WGS sequence"/>
</dbReference>
<organism evidence="1 2">
    <name type="scientific">Penicillium desertorum</name>
    <dbReference type="NCBI Taxonomy" id="1303715"/>
    <lineage>
        <taxon>Eukaryota</taxon>
        <taxon>Fungi</taxon>
        <taxon>Dikarya</taxon>
        <taxon>Ascomycota</taxon>
        <taxon>Pezizomycotina</taxon>
        <taxon>Eurotiomycetes</taxon>
        <taxon>Eurotiomycetidae</taxon>
        <taxon>Eurotiales</taxon>
        <taxon>Aspergillaceae</taxon>
        <taxon>Penicillium</taxon>
    </lineage>
</organism>